<dbReference type="PROSITE" id="PS51257">
    <property type="entry name" value="PROKAR_LIPOPROTEIN"/>
    <property type="match status" value="1"/>
</dbReference>
<organism evidence="1 2">
    <name type="scientific">Amblyomma americanum</name>
    <name type="common">Lone star tick</name>
    <dbReference type="NCBI Taxonomy" id="6943"/>
    <lineage>
        <taxon>Eukaryota</taxon>
        <taxon>Metazoa</taxon>
        <taxon>Ecdysozoa</taxon>
        <taxon>Arthropoda</taxon>
        <taxon>Chelicerata</taxon>
        <taxon>Arachnida</taxon>
        <taxon>Acari</taxon>
        <taxon>Parasitiformes</taxon>
        <taxon>Ixodida</taxon>
        <taxon>Ixodoidea</taxon>
        <taxon>Ixodidae</taxon>
        <taxon>Amblyomminae</taxon>
        <taxon>Amblyomma</taxon>
    </lineage>
</organism>
<reference evidence="1 2" key="1">
    <citation type="journal article" date="2023" name="Arcadia Sci">
        <title>De novo assembly of a long-read Amblyomma americanum tick genome.</title>
        <authorList>
            <person name="Chou S."/>
            <person name="Poskanzer K.E."/>
            <person name="Rollins M."/>
            <person name="Thuy-Boun P.S."/>
        </authorList>
    </citation>
    <scope>NUCLEOTIDE SEQUENCE [LARGE SCALE GENOMIC DNA]</scope>
    <source>
        <strain evidence="1">F_SG_1</strain>
        <tissue evidence="1">Salivary glands</tissue>
    </source>
</reference>
<protein>
    <submittedName>
        <fullName evidence="1">Uncharacterized protein</fullName>
    </submittedName>
</protein>
<sequence length="174" mass="18948">MATAARLSPISTGGSTSCVAHNTPVTTESITVMLRKCSSPSIKAAGHGMEPCKKLINQKITGIIKTARGVGPAAGLKTRWPYMERMKFVQDILEPRRNHGNMQAAHSFDEEQALGDEPQYEMCPAEEAPQERASPAELEPLEAIFAAPDVPHVQTSTHTALHKGHVSVQLNWRQ</sequence>
<evidence type="ECO:0000313" key="1">
    <source>
        <dbReference type="EMBL" id="KAK8787803.1"/>
    </source>
</evidence>
<dbReference type="AlphaFoldDB" id="A0AAQ4FLZ8"/>
<accession>A0AAQ4FLZ8</accession>
<proteinExistence type="predicted"/>
<gene>
    <name evidence="1" type="ORF">V5799_022421</name>
</gene>
<comment type="caution">
    <text evidence="1">The sequence shown here is derived from an EMBL/GenBank/DDBJ whole genome shotgun (WGS) entry which is preliminary data.</text>
</comment>
<evidence type="ECO:0000313" key="2">
    <source>
        <dbReference type="Proteomes" id="UP001321473"/>
    </source>
</evidence>
<dbReference type="EMBL" id="JARKHS020001424">
    <property type="protein sequence ID" value="KAK8787803.1"/>
    <property type="molecule type" value="Genomic_DNA"/>
</dbReference>
<name>A0AAQ4FLZ8_AMBAM</name>
<keyword evidence="2" id="KW-1185">Reference proteome</keyword>
<dbReference type="Proteomes" id="UP001321473">
    <property type="component" value="Unassembled WGS sequence"/>
</dbReference>